<comment type="function">
    <text evidence="1">May be involved in transcriptional regulation.</text>
</comment>
<dbReference type="FunFam" id="3.30.160.60:FF:001370">
    <property type="entry name" value="Zinc finger protein"/>
    <property type="match status" value="1"/>
</dbReference>
<name>A0AA47MYU5_MERPO</name>
<feature type="domain" description="C2H2-type" evidence="14">
    <location>
        <begin position="274"/>
        <end position="301"/>
    </location>
</feature>
<dbReference type="FunFam" id="3.30.160.60:FF:000267">
    <property type="entry name" value="Zinc finger and BTB domain-containing 49"/>
    <property type="match status" value="1"/>
</dbReference>
<evidence type="ECO:0000256" key="4">
    <source>
        <dbReference type="ARBA" id="ARBA00022723"/>
    </source>
</evidence>
<evidence type="ECO:0000313" key="15">
    <source>
        <dbReference type="EMBL" id="KAK0148584.1"/>
    </source>
</evidence>
<evidence type="ECO:0000256" key="6">
    <source>
        <dbReference type="ARBA" id="ARBA00022771"/>
    </source>
</evidence>
<dbReference type="GO" id="GO:0008270">
    <property type="term" value="F:zinc ion binding"/>
    <property type="evidence" value="ECO:0007669"/>
    <property type="project" value="UniProtKB-KW"/>
</dbReference>
<reference evidence="15" key="1">
    <citation type="journal article" date="2023" name="Front. Mar. Sci.">
        <title>A new Merluccius polli reference genome to investigate the effects of global change in West African waters.</title>
        <authorList>
            <person name="Mateo J.L."/>
            <person name="Blanco-Fernandez C."/>
            <person name="Garcia-Vazquez E."/>
            <person name="Machado-Schiaffino G."/>
        </authorList>
    </citation>
    <scope>NUCLEOTIDE SEQUENCE</scope>
    <source>
        <strain evidence="15">C29</strain>
        <tissue evidence="15">Fin</tissue>
    </source>
</reference>
<dbReference type="SUPFAM" id="SSF57667">
    <property type="entry name" value="beta-beta-alpha zinc fingers"/>
    <property type="match status" value="8"/>
</dbReference>
<comment type="subcellular location">
    <subcellularLocation>
        <location evidence="2">Nucleus</location>
    </subcellularLocation>
</comment>
<dbReference type="InterPro" id="IPR036236">
    <property type="entry name" value="Znf_C2H2_sf"/>
</dbReference>
<keyword evidence="16" id="KW-1185">Reference proteome</keyword>
<keyword evidence="11" id="KW-0539">Nucleus</keyword>
<dbReference type="GO" id="GO:0005634">
    <property type="term" value="C:nucleus"/>
    <property type="evidence" value="ECO:0007669"/>
    <property type="project" value="UniProtKB-SubCell"/>
</dbReference>
<evidence type="ECO:0000256" key="12">
    <source>
        <dbReference type="PROSITE-ProRule" id="PRU00042"/>
    </source>
</evidence>
<dbReference type="PROSITE" id="PS50157">
    <property type="entry name" value="ZINC_FINGER_C2H2_2"/>
    <property type="match status" value="15"/>
</dbReference>
<feature type="domain" description="C2H2-type" evidence="14">
    <location>
        <begin position="481"/>
        <end position="508"/>
    </location>
</feature>
<dbReference type="FunFam" id="3.30.160.60:FF:000358">
    <property type="entry name" value="zinc finger protein 24"/>
    <property type="match status" value="1"/>
</dbReference>
<feature type="domain" description="C2H2-type" evidence="14">
    <location>
        <begin position="565"/>
        <end position="592"/>
    </location>
</feature>
<gene>
    <name evidence="15" type="primary">ZNF585A</name>
    <name evidence="15" type="ORF">N1851_011069</name>
</gene>
<organism evidence="15 16">
    <name type="scientific">Merluccius polli</name>
    <name type="common">Benguela hake</name>
    <name type="synonym">Merluccius cadenati</name>
    <dbReference type="NCBI Taxonomy" id="89951"/>
    <lineage>
        <taxon>Eukaryota</taxon>
        <taxon>Metazoa</taxon>
        <taxon>Chordata</taxon>
        <taxon>Craniata</taxon>
        <taxon>Vertebrata</taxon>
        <taxon>Euteleostomi</taxon>
        <taxon>Actinopterygii</taxon>
        <taxon>Neopterygii</taxon>
        <taxon>Teleostei</taxon>
        <taxon>Neoteleostei</taxon>
        <taxon>Acanthomorphata</taxon>
        <taxon>Zeiogadaria</taxon>
        <taxon>Gadariae</taxon>
        <taxon>Gadiformes</taxon>
        <taxon>Gadoidei</taxon>
        <taxon>Merlucciidae</taxon>
        <taxon>Merluccius</taxon>
    </lineage>
</organism>
<evidence type="ECO:0000313" key="16">
    <source>
        <dbReference type="Proteomes" id="UP001174136"/>
    </source>
</evidence>
<feature type="domain" description="C2H2-type" evidence="14">
    <location>
        <begin position="190"/>
        <end position="217"/>
    </location>
</feature>
<comment type="caution">
    <text evidence="15">The sequence shown here is derived from an EMBL/GenBank/DDBJ whole genome shotgun (WGS) entry which is preliminary data.</text>
</comment>
<dbReference type="FunFam" id="3.30.160.60:FF:000363">
    <property type="entry name" value="Zinc finger protein 239"/>
    <property type="match status" value="1"/>
</dbReference>
<feature type="domain" description="C2H2-type" evidence="14">
    <location>
        <begin position="509"/>
        <end position="536"/>
    </location>
</feature>
<dbReference type="FunFam" id="3.30.160.60:FF:000176">
    <property type="entry name" value="zinc finger protein 70"/>
    <property type="match status" value="1"/>
</dbReference>
<feature type="domain" description="C2H2-type" evidence="14">
    <location>
        <begin position="302"/>
        <end position="331"/>
    </location>
</feature>
<dbReference type="GO" id="GO:0000981">
    <property type="term" value="F:DNA-binding transcription factor activity, RNA polymerase II-specific"/>
    <property type="evidence" value="ECO:0007669"/>
    <property type="project" value="TreeGrafter"/>
</dbReference>
<dbReference type="FunFam" id="3.30.160.60:FF:001049">
    <property type="entry name" value="zinc finger protein 319"/>
    <property type="match status" value="1"/>
</dbReference>
<evidence type="ECO:0000256" key="2">
    <source>
        <dbReference type="ARBA" id="ARBA00004123"/>
    </source>
</evidence>
<dbReference type="Pfam" id="PF00096">
    <property type="entry name" value="zf-C2H2"/>
    <property type="match status" value="12"/>
</dbReference>
<dbReference type="Gene3D" id="3.30.160.60">
    <property type="entry name" value="Classic Zinc Finger"/>
    <property type="match status" value="15"/>
</dbReference>
<dbReference type="SMART" id="SM00355">
    <property type="entry name" value="ZnF_C2H2"/>
    <property type="match status" value="15"/>
</dbReference>
<dbReference type="InterPro" id="IPR013087">
    <property type="entry name" value="Znf_C2H2_type"/>
</dbReference>
<feature type="domain" description="C2H2-type" evidence="14">
    <location>
        <begin position="218"/>
        <end position="245"/>
    </location>
</feature>
<protein>
    <submittedName>
        <fullName evidence="15">Zinc finger protein 585A</fullName>
    </submittedName>
</protein>
<evidence type="ECO:0000256" key="13">
    <source>
        <dbReference type="SAM" id="MobiDB-lite"/>
    </source>
</evidence>
<evidence type="ECO:0000256" key="7">
    <source>
        <dbReference type="ARBA" id="ARBA00022833"/>
    </source>
</evidence>
<evidence type="ECO:0000256" key="9">
    <source>
        <dbReference type="ARBA" id="ARBA00023125"/>
    </source>
</evidence>
<feature type="domain" description="C2H2-type" evidence="14">
    <location>
        <begin position="71"/>
        <end position="98"/>
    </location>
</feature>
<evidence type="ECO:0000256" key="5">
    <source>
        <dbReference type="ARBA" id="ARBA00022737"/>
    </source>
</evidence>
<evidence type="ECO:0000256" key="3">
    <source>
        <dbReference type="ARBA" id="ARBA00006991"/>
    </source>
</evidence>
<keyword evidence="5" id="KW-0677">Repeat</keyword>
<feature type="domain" description="C2H2-type" evidence="14">
    <location>
        <begin position="127"/>
        <end position="154"/>
    </location>
</feature>
<accession>A0AA47MYU5</accession>
<feature type="domain" description="C2H2-type" evidence="14">
    <location>
        <begin position="246"/>
        <end position="273"/>
    </location>
</feature>
<keyword evidence="8" id="KW-0805">Transcription regulation</keyword>
<evidence type="ECO:0000256" key="1">
    <source>
        <dbReference type="ARBA" id="ARBA00003767"/>
    </source>
</evidence>
<dbReference type="PANTHER" id="PTHR23235">
    <property type="entry name" value="KRUEPPEL-LIKE TRANSCRIPTION FACTOR"/>
    <property type="match status" value="1"/>
</dbReference>
<dbReference type="FunFam" id="3.30.160.60:FF:002336">
    <property type="entry name" value="Regular, isoform C"/>
    <property type="match status" value="1"/>
</dbReference>
<evidence type="ECO:0000256" key="10">
    <source>
        <dbReference type="ARBA" id="ARBA00023163"/>
    </source>
</evidence>
<dbReference type="PANTHER" id="PTHR23235:SF142">
    <property type="entry name" value="ZINC FINGER PROTEIN 384"/>
    <property type="match status" value="1"/>
</dbReference>
<feature type="domain" description="C2H2-type" evidence="14">
    <location>
        <begin position="537"/>
        <end position="564"/>
    </location>
</feature>
<sequence length="679" mass="76746">MGSENPEELSPVLLLVEEDQQEIGGLINSDGEEVDFSQLRERVSSSFVEEETRTSSAFDPSENGKFQSTMHTCSVCGKDFPYASKLQRHLRTHSGERPFACSVCEKRFPEKGLLMIHERVHTGEKPFPCPFCEKRFASQGELRLHKRTHTGERPYHCTICLKSFSRHWHLKTHLDAMHSEVVAGFTRKKFPCAECEKSCNSAAELRDHRRTHTGERPYQCSYCDKRFALSGTLVRHERLHTGITPYCCSDCGKTFAQQWTLTTHMRTHTGEKPYSCTLCEKSFIAPGELRRHTRIHTGEKPYACGHCGRHFSLAGTLRNHKRSCTHAKSVPSPSVNTNTAITAVTAQLELVNSRSPEVLHSRSMASKDSSEDPHYDVASQCENEVNEDRLEDAASSPLVNVIVKEEEQEEPLCVKGLDPDVPSFEECPLPELSPEITITVKDEQEKLANNSTEEDSGHVIFVEETGPTSPLQFPLKTKTSYCCGLCGRDCHKLSALQIHMRIHSGEKPYQCTLCGKQFTQKGQLKGHQKVHTGERPFSCPDCGKSFAHSGAMNRHRLTHTGEKPYRCSLCERSFNQSGRLREHEKIHFGEKFDCPECEKSFTRASSLKNHFRLHTGERPYRCDLCGKGFSRSQSLRLHRRKHGQPHPEEEAASSGKNEDDSSQSDTASPLDMSIMEHHY</sequence>
<dbReference type="EMBL" id="JAOPHQ010002009">
    <property type="protein sequence ID" value="KAK0148584.1"/>
    <property type="molecule type" value="Genomic_DNA"/>
</dbReference>
<proteinExistence type="inferred from homology"/>
<keyword evidence="9" id="KW-0238">DNA-binding</keyword>
<feature type="domain" description="C2H2-type" evidence="14">
    <location>
        <begin position="592"/>
        <end position="619"/>
    </location>
</feature>
<keyword evidence="6 12" id="KW-0863">Zinc-finger</keyword>
<keyword evidence="10" id="KW-0804">Transcription</keyword>
<dbReference type="PROSITE" id="PS00028">
    <property type="entry name" value="ZINC_FINGER_C2H2_1"/>
    <property type="match status" value="15"/>
</dbReference>
<feature type="domain" description="C2H2-type" evidence="14">
    <location>
        <begin position="99"/>
        <end position="126"/>
    </location>
</feature>
<dbReference type="FunFam" id="3.30.160.60:FF:001289">
    <property type="entry name" value="Zinc finger protein 574"/>
    <property type="match status" value="1"/>
</dbReference>
<feature type="domain" description="C2H2-type" evidence="14">
    <location>
        <begin position="155"/>
        <end position="179"/>
    </location>
</feature>
<dbReference type="FunFam" id="3.30.160.60:FF:000446">
    <property type="entry name" value="Zinc finger protein"/>
    <property type="match status" value="1"/>
</dbReference>
<dbReference type="FunFam" id="3.30.160.60:FF:001498">
    <property type="entry name" value="Zinc finger protein 404"/>
    <property type="match status" value="1"/>
</dbReference>
<dbReference type="FunFam" id="3.30.160.60:FF:002343">
    <property type="entry name" value="Zinc finger protein 33A"/>
    <property type="match status" value="3"/>
</dbReference>
<evidence type="ECO:0000256" key="11">
    <source>
        <dbReference type="ARBA" id="ARBA00023242"/>
    </source>
</evidence>
<feature type="domain" description="C2H2-type" evidence="14">
    <location>
        <begin position="620"/>
        <end position="647"/>
    </location>
</feature>
<dbReference type="FunFam" id="3.30.160.60:FF:000303">
    <property type="entry name" value="Zinc finger protein 41"/>
    <property type="match status" value="1"/>
</dbReference>
<evidence type="ECO:0000256" key="8">
    <source>
        <dbReference type="ARBA" id="ARBA00023015"/>
    </source>
</evidence>
<keyword evidence="7" id="KW-0862">Zinc</keyword>
<evidence type="ECO:0000259" key="14">
    <source>
        <dbReference type="PROSITE" id="PS50157"/>
    </source>
</evidence>
<dbReference type="AlphaFoldDB" id="A0AA47MYU5"/>
<comment type="similarity">
    <text evidence="3">Belongs to the krueppel C2H2-type zinc-finger protein family.</text>
</comment>
<keyword evidence="4" id="KW-0479">Metal-binding</keyword>
<feature type="region of interest" description="Disordered" evidence="13">
    <location>
        <begin position="636"/>
        <end position="679"/>
    </location>
</feature>
<dbReference type="GO" id="GO:0000978">
    <property type="term" value="F:RNA polymerase II cis-regulatory region sequence-specific DNA binding"/>
    <property type="evidence" value="ECO:0007669"/>
    <property type="project" value="TreeGrafter"/>
</dbReference>
<dbReference type="Proteomes" id="UP001174136">
    <property type="component" value="Unassembled WGS sequence"/>
</dbReference>